<dbReference type="InterPro" id="IPR036890">
    <property type="entry name" value="HATPase_C_sf"/>
</dbReference>
<dbReference type="Gene3D" id="3.30.565.10">
    <property type="entry name" value="Histidine kinase-like ATPase, C-terminal domain"/>
    <property type="match status" value="1"/>
</dbReference>
<evidence type="ECO:0000313" key="2">
    <source>
        <dbReference type="Proteomes" id="UP001626628"/>
    </source>
</evidence>
<dbReference type="EMBL" id="CP147982">
    <property type="protein sequence ID" value="WXK77192.1"/>
    <property type="molecule type" value="Genomic_DNA"/>
</dbReference>
<keyword evidence="2" id="KW-1185">Reference proteome</keyword>
<sequence>MHPHTAAAARTPIRVAAGARPFLLAAPSRPTAPKLARDFVRAVLRGTPLAPLLDTAVLLTSEAVTSSHLRTPRSAEILLRVLTAEHGLRISVHDEAPVRLPAQAFAPPTAAPYTAVAGEPQADLGLLLTGHLADDWGTTPYAGVARSTSLWFELYGRR</sequence>
<dbReference type="RefSeq" id="WP_399150817.1">
    <property type="nucleotide sequence ID" value="NZ_CP147982.1"/>
</dbReference>
<dbReference type="PANTHER" id="PTHR35526">
    <property type="entry name" value="ANTI-SIGMA-F FACTOR RSBW-RELATED"/>
    <property type="match status" value="1"/>
</dbReference>
<accession>A0ABZ2QUE8</accession>
<keyword evidence="1" id="KW-0547">Nucleotide-binding</keyword>
<dbReference type="InterPro" id="IPR050267">
    <property type="entry name" value="Anti-sigma-factor_SerPK"/>
</dbReference>
<reference evidence="1 2" key="1">
    <citation type="submission" date="2024-03" db="EMBL/GenBank/DDBJ databases">
        <title>The complete genome of Streptomyces sirii sp.nov.</title>
        <authorList>
            <person name="Zakalyukina Y.V."/>
            <person name="Belik A.R."/>
            <person name="Biryukov M.V."/>
            <person name="Baturina O.A."/>
            <person name="Kabilov M.R."/>
        </authorList>
    </citation>
    <scope>NUCLEOTIDE SEQUENCE [LARGE SCALE GENOMIC DNA]</scope>
    <source>
        <strain evidence="1 2">BP-8</strain>
    </source>
</reference>
<organism evidence="1 2">
    <name type="scientific">Streptomyces sirii</name>
    <dbReference type="NCBI Taxonomy" id="3127701"/>
    <lineage>
        <taxon>Bacteria</taxon>
        <taxon>Bacillati</taxon>
        <taxon>Actinomycetota</taxon>
        <taxon>Actinomycetes</taxon>
        <taxon>Kitasatosporales</taxon>
        <taxon>Streptomycetaceae</taxon>
        <taxon>Streptomyces</taxon>
    </lineage>
</organism>
<evidence type="ECO:0000313" key="1">
    <source>
        <dbReference type="EMBL" id="WXK77192.1"/>
    </source>
</evidence>
<gene>
    <name evidence="1" type="ORF">WAB15_14955</name>
</gene>
<dbReference type="Proteomes" id="UP001626628">
    <property type="component" value="Chromosome"/>
</dbReference>
<dbReference type="PANTHER" id="PTHR35526:SF3">
    <property type="entry name" value="ANTI-SIGMA-F FACTOR RSBW"/>
    <property type="match status" value="1"/>
</dbReference>
<keyword evidence="1" id="KW-0067">ATP-binding</keyword>
<proteinExistence type="predicted"/>
<dbReference type="GO" id="GO:0005524">
    <property type="term" value="F:ATP binding"/>
    <property type="evidence" value="ECO:0007669"/>
    <property type="project" value="UniProtKB-KW"/>
</dbReference>
<name>A0ABZ2QUE8_9ACTN</name>
<dbReference type="CDD" id="cd16936">
    <property type="entry name" value="HATPase_RsbW-like"/>
    <property type="match status" value="1"/>
</dbReference>
<protein>
    <submittedName>
        <fullName evidence="1">ATP-binding protein</fullName>
    </submittedName>
</protein>